<comment type="similarity">
    <text evidence="6">Belongs to the ABC-4 integral membrane protein family.</text>
</comment>
<evidence type="ECO:0000259" key="8">
    <source>
        <dbReference type="Pfam" id="PF02687"/>
    </source>
</evidence>
<feature type="transmembrane region" description="Helical" evidence="7">
    <location>
        <begin position="98"/>
        <end position="121"/>
    </location>
</feature>
<dbReference type="Proteomes" id="UP000039370">
    <property type="component" value="Unassembled WGS sequence"/>
</dbReference>
<evidence type="ECO:0000256" key="7">
    <source>
        <dbReference type="SAM" id="Phobius"/>
    </source>
</evidence>
<evidence type="ECO:0000256" key="3">
    <source>
        <dbReference type="ARBA" id="ARBA00022692"/>
    </source>
</evidence>
<organism evidence="9 10">
    <name type="scientific">Capnocytophaga canimorsus</name>
    <dbReference type="NCBI Taxonomy" id="28188"/>
    <lineage>
        <taxon>Bacteria</taxon>
        <taxon>Pseudomonadati</taxon>
        <taxon>Bacteroidota</taxon>
        <taxon>Flavobacteriia</taxon>
        <taxon>Flavobacteriales</taxon>
        <taxon>Flavobacteriaceae</taxon>
        <taxon>Capnocytophaga</taxon>
    </lineage>
</organism>
<evidence type="ECO:0000256" key="6">
    <source>
        <dbReference type="ARBA" id="ARBA00038076"/>
    </source>
</evidence>
<evidence type="ECO:0000313" key="9">
    <source>
        <dbReference type="EMBL" id="CEN52635.1"/>
    </source>
</evidence>
<dbReference type="AlphaFoldDB" id="A0A0B7IL70"/>
<dbReference type="EMBL" id="CDOK01000166">
    <property type="protein sequence ID" value="CEN52635.1"/>
    <property type="molecule type" value="Genomic_DNA"/>
</dbReference>
<dbReference type="EC" id="3.6.3.-" evidence="9"/>
<keyword evidence="2" id="KW-1003">Cell membrane</keyword>
<evidence type="ECO:0000256" key="5">
    <source>
        <dbReference type="ARBA" id="ARBA00023136"/>
    </source>
</evidence>
<evidence type="ECO:0000256" key="4">
    <source>
        <dbReference type="ARBA" id="ARBA00022989"/>
    </source>
</evidence>
<dbReference type="InterPro" id="IPR003838">
    <property type="entry name" value="ABC3_permease_C"/>
</dbReference>
<keyword evidence="9" id="KW-0378">Hydrolase</keyword>
<dbReference type="GO" id="GO:0022857">
    <property type="term" value="F:transmembrane transporter activity"/>
    <property type="evidence" value="ECO:0007669"/>
    <property type="project" value="TreeGrafter"/>
</dbReference>
<evidence type="ECO:0000256" key="2">
    <source>
        <dbReference type="ARBA" id="ARBA00022475"/>
    </source>
</evidence>
<dbReference type="GO" id="GO:0005886">
    <property type="term" value="C:plasma membrane"/>
    <property type="evidence" value="ECO:0007669"/>
    <property type="project" value="UniProtKB-SubCell"/>
</dbReference>
<keyword evidence="5 7" id="KW-0472">Membrane</keyword>
<comment type="subcellular location">
    <subcellularLocation>
        <location evidence="1">Cell membrane</location>
        <topology evidence="1">Multi-pass membrane protein</topology>
    </subcellularLocation>
</comment>
<dbReference type="PANTHER" id="PTHR30572:SF4">
    <property type="entry name" value="ABC TRANSPORTER PERMEASE YTRF"/>
    <property type="match status" value="1"/>
</dbReference>
<keyword evidence="9" id="KW-0067">ATP-binding</keyword>
<evidence type="ECO:0000313" key="10">
    <source>
        <dbReference type="Proteomes" id="UP000039370"/>
    </source>
</evidence>
<proteinExistence type="inferred from homology"/>
<gene>
    <name evidence="9" type="ORF">CCAN11_2480041</name>
</gene>
<dbReference type="Pfam" id="PF02687">
    <property type="entry name" value="FtsX"/>
    <property type="match status" value="1"/>
</dbReference>
<dbReference type="PANTHER" id="PTHR30572">
    <property type="entry name" value="MEMBRANE COMPONENT OF TRANSPORTER-RELATED"/>
    <property type="match status" value="1"/>
</dbReference>
<protein>
    <submittedName>
        <fullName evidence="9">Macrolide export ATP-binding/permease protein macB</fullName>
        <ecNumber evidence="9">3.6.3.-</ecNumber>
    </submittedName>
</protein>
<sequence length="224" mass="24436">MVVIGVLKKYGSVSENDEKVFVLATFVRKFINTGTQGVPSGIAVKPKKGTNPQEFEDAIVQRLRKHRGLKPEEINNFFINKMSTFTEMIDQTIGMMNLMGWIIGGFSILVGGFGIANIMFVSVKERTHLIGIQKSLGAKNQFILFQFLFEAVLLAFIGGIFGLFFVWIGTLIASGLVEDFTFVLSVKNILLGSSVSVVIGLISGILPALSASRLNPVDAIRTGM</sequence>
<feature type="transmembrane region" description="Helical" evidence="7">
    <location>
        <begin position="142"/>
        <end position="169"/>
    </location>
</feature>
<reference evidence="10" key="1">
    <citation type="submission" date="2015-01" db="EMBL/GenBank/DDBJ databases">
        <authorList>
            <person name="MANFREDI Pablo"/>
        </authorList>
    </citation>
    <scope>NUCLEOTIDE SEQUENCE [LARGE SCALE GENOMIC DNA]</scope>
    <source>
        <strain evidence="10">Cc11</strain>
    </source>
</reference>
<evidence type="ECO:0000256" key="1">
    <source>
        <dbReference type="ARBA" id="ARBA00004651"/>
    </source>
</evidence>
<dbReference type="GO" id="GO:0005524">
    <property type="term" value="F:ATP binding"/>
    <property type="evidence" value="ECO:0007669"/>
    <property type="project" value="UniProtKB-KW"/>
</dbReference>
<keyword evidence="9" id="KW-0547">Nucleotide-binding</keyword>
<feature type="domain" description="ABC3 transporter permease C-terminal" evidence="8">
    <location>
        <begin position="102"/>
        <end position="216"/>
    </location>
</feature>
<keyword evidence="3 7" id="KW-0812">Transmembrane</keyword>
<accession>A0A0B7IL70</accession>
<dbReference type="InterPro" id="IPR050250">
    <property type="entry name" value="Macrolide_Exporter_MacB"/>
</dbReference>
<dbReference type="GO" id="GO:0016787">
    <property type="term" value="F:hydrolase activity"/>
    <property type="evidence" value="ECO:0007669"/>
    <property type="project" value="UniProtKB-KW"/>
</dbReference>
<keyword evidence="4 7" id="KW-1133">Transmembrane helix</keyword>
<name>A0A0B7IL70_9FLAO</name>
<feature type="transmembrane region" description="Helical" evidence="7">
    <location>
        <begin position="189"/>
        <end position="211"/>
    </location>
</feature>